<accession>A0A6N7XDD5</accession>
<comment type="caution">
    <text evidence="4">The sequence shown here is derived from an EMBL/GenBank/DDBJ whole genome shotgun (WGS) entry which is preliminary data.</text>
</comment>
<dbReference type="NCBIfam" id="TIGR02919">
    <property type="entry name" value="accessory Sec system glycosylation chaperone GtfB"/>
    <property type="match status" value="1"/>
</dbReference>
<keyword evidence="2" id="KW-1003">Cell membrane</keyword>
<sequence>MERRDWDKVSGEGVLLLDHYDEMAGMLADSFWRAGFSGPVIVLSEDACLPEGVHSLYRLAAGDSVASTFPGAVREAGERDAAQVRDYRLAHAGWTPGTGRHFNQIELPDYWEITADGTSGKVFDRNHLRGRIFYARTEASRIVSDVDWLDEAGTVRFTDHYDLQGQLYARTTFNERGERFCCSWFDDRDCERIVENYVTGDLIVSRNGVTRRYRNRTELAVATLRGLGLEGQRIFYNSLSYPLFVSERLAMHPAGNVLFWQEGPRNDIPGNMQMILRGGSHTRQVLVQNAQSCQMLLSLGASGDYVRPFGFAYGFERDNAAGDDVLVCTNSDQIEALGQIVGALPNMRFHIAAVTEMSGKLMAFGSQPNVRLYPVASKATFARLFQDCDWYLDINRGSEIVSSVKRAFLNNQLILGFSNTLHRPRYVSPEHVFDDADGMVALLRGLHSSQDELRKHLGLQRAAAMTESPEAYRRLLGGR</sequence>
<dbReference type="InterPro" id="IPR014268">
    <property type="entry name" value="GtfB"/>
</dbReference>
<evidence type="ECO:0000313" key="5">
    <source>
        <dbReference type="Proteomes" id="UP000469325"/>
    </source>
</evidence>
<comment type="pathway">
    <text evidence="1">Protein modification; protein glycosylation.</text>
</comment>
<evidence type="ECO:0000256" key="2">
    <source>
        <dbReference type="ARBA" id="ARBA00022475"/>
    </source>
</evidence>
<name>A0A6N7XDD5_9ACTN</name>
<evidence type="ECO:0000256" key="3">
    <source>
        <dbReference type="ARBA" id="ARBA00023136"/>
    </source>
</evidence>
<dbReference type="EMBL" id="VUNC01000008">
    <property type="protein sequence ID" value="MST73307.1"/>
    <property type="molecule type" value="Genomic_DNA"/>
</dbReference>
<dbReference type="AlphaFoldDB" id="A0A6N7XDD5"/>
<evidence type="ECO:0000313" key="4">
    <source>
        <dbReference type="EMBL" id="MST73307.1"/>
    </source>
</evidence>
<keyword evidence="3" id="KW-0472">Membrane</keyword>
<dbReference type="Proteomes" id="UP000469325">
    <property type="component" value="Unassembled WGS sequence"/>
</dbReference>
<reference evidence="4 5" key="1">
    <citation type="submission" date="2019-08" db="EMBL/GenBank/DDBJ databases">
        <title>In-depth cultivation of the pig gut microbiome towards novel bacterial diversity and tailored functional studies.</title>
        <authorList>
            <person name="Wylensek D."/>
            <person name="Hitch T.C.A."/>
            <person name="Clavel T."/>
        </authorList>
    </citation>
    <scope>NUCLEOTIDE SEQUENCE [LARGE SCALE GENOMIC DNA]</scope>
    <source>
        <strain evidence="4 5">CA-Schmier-601-WT-1</strain>
    </source>
</reference>
<gene>
    <name evidence="4" type="primary">gtfB</name>
    <name evidence="4" type="ORF">FYJ68_09360</name>
</gene>
<dbReference type="RefSeq" id="WP_154436031.1">
    <property type="nucleotide sequence ID" value="NZ_VUNC01000008.1"/>
</dbReference>
<keyword evidence="5" id="KW-1185">Reference proteome</keyword>
<proteinExistence type="inferred from homology"/>
<evidence type="ECO:0000256" key="1">
    <source>
        <dbReference type="ARBA" id="ARBA00004922"/>
    </source>
</evidence>
<organism evidence="4 5">
    <name type="scientific">Olsenella porci</name>
    <dbReference type="NCBI Taxonomy" id="2652279"/>
    <lineage>
        <taxon>Bacteria</taxon>
        <taxon>Bacillati</taxon>
        <taxon>Actinomycetota</taxon>
        <taxon>Coriobacteriia</taxon>
        <taxon>Coriobacteriales</taxon>
        <taxon>Atopobiaceae</taxon>
        <taxon>Olsenella</taxon>
    </lineage>
</organism>
<dbReference type="GO" id="GO:0031647">
    <property type="term" value="P:regulation of protein stability"/>
    <property type="evidence" value="ECO:0007669"/>
    <property type="project" value="InterPro"/>
</dbReference>
<protein>
    <submittedName>
        <fullName evidence="4">Accessory Sec system glycosylation chaperone GtfB</fullName>
    </submittedName>
</protein>
<dbReference type="HAMAP" id="MF_01473">
    <property type="entry name" value="GtfB"/>
    <property type="match status" value="1"/>
</dbReference>